<dbReference type="Proteomes" id="UP000319257">
    <property type="component" value="Unassembled WGS sequence"/>
</dbReference>
<dbReference type="GeneID" id="41976325"/>
<dbReference type="Pfam" id="PF06101">
    <property type="entry name" value="Vps62"/>
    <property type="match status" value="1"/>
</dbReference>
<dbReference type="PANTHER" id="PTHR48174">
    <property type="entry name" value="DUF946 FAMILY PROTEIN"/>
    <property type="match status" value="1"/>
</dbReference>
<keyword evidence="1" id="KW-0812">Transmembrane</keyword>
<name>A0A507AT29_9PEZI</name>
<sequence>MLDDANRVVPGFITHYAPLIWLHSEDPFRPADLLRHIRHTSPAVNHKSIPDVPELGLDNLAILNDVSSGQVALTAVDDVTTLPTWLYGETPDGSGKTQNATSCVVVLVERGPIDIDAFYFYFYSYDRGPNLTQVAEPVNRLVKDDGSGTHFGDHVGDWEHNMVRFHDGKPTGIWYSQHRDGAVYQWGDAGLSLENDRPIVFSAYGSHANYASAGDHIHDEALIDYCDAGPRWDPILSAYFYHLDPISFTLTQLTPPGSSPPPTSNITSFFYYTGLWGDAQYPDDDPRQKTVPHFGIKRFVSGPTGPATKQLVRKGIAPDEGKHRSWTEWAVGVVMSLYPCCIRGWRKWVWGVVLLGVLLSVPFGIWYALRRYKARRGYKRVETDVQLDDLTWREDSSPSRSETELRRIE</sequence>
<dbReference type="PANTHER" id="PTHR48174:SF5">
    <property type="entry name" value="VACUOLAR PROTEIN SORTING-ASSOCIATED PROTEIN 62"/>
    <property type="match status" value="1"/>
</dbReference>
<keyword evidence="1" id="KW-1133">Transmembrane helix</keyword>
<evidence type="ECO:0000313" key="3">
    <source>
        <dbReference type="Proteomes" id="UP000319257"/>
    </source>
</evidence>
<dbReference type="OrthoDB" id="188042at2759"/>
<evidence type="ECO:0008006" key="4">
    <source>
        <dbReference type="Google" id="ProtNLM"/>
    </source>
</evidence>
<feature type="transmembrane region" description="Helical" evidence="1">
    <location>
        <begin position="348"/>
        <end position="369"/>
    </location>
</feature>
<proteinExistence type="predicted"/>
<dbReference type="InterPro" id="IPR009291">
    <property type="entry name" value="Vps62"/>
</dbReference>
<dbReference type="InParanoid" id="A0A507AT29"/>
<gene>
    <name evidence="2" type="ORF">E0L32_008878</name>
</gene>
<keyword evidence="1" id="KW-0472">Membrane</keyword>
<dbReference type="AlphaFoldDB" id="A0A507AT29"/>
<protein>
    <recommendedName>
        <fullName evidence="4">Vacuolar protein sorting-associated protein 62</fullName>
    </recommendedName>
</protein>
<dbReference type="EMBL" id="SKBQ01000061">
    <property type="protein sequence ID" value="TPX09856.1"/>
    <property type="molecule type" value="Genomic_DNA"/>
</dbReference>
<accession>A0A507AT29</accession>
<evidence type="ECO:0000313" key="2">
    <source>
        <dbReference type="EMBL" id="TPX09856.1"/>
    </source>
</evidence>
<keyword evidence="3" id="KW-1185">Reference proteome</keyword>
<evidence type="ECO:0000256" key="1">
    <source>
        <dbReference type="SAM" id="Phobius"/>
    </source>
</evidence>
<organism evidence="2 3">
    <name type="scientific">Thyridium curvatum</name>
    <dbReference type="NCBI Taxonomy" id="1093900"/>
    <lineage>
        <taxon>Eukaryota</taxon>
        <taxon>Fungi</taxon>
        <taxon>Dikarya</taxon>
        <taxon>Ascomycota</taxon>
        <taxon>Pezizomycotina</taxon>
        <taxon>Sordariomycetes</taxon>
        <taxon>Sordariomycetidae</taxon>
        <taxon>Thyridiales</taxon>
        <taxon>Thyridiaceae</taxon>
        <taxon>Thyridium</taxon>
    </lineage>
</organism>
<dbReference type="RefSeq" id="XP_030991567.1">
    <property type="nucleotide sequence ID" value="XM_031143782.1"/>
</dbReference>
<comment type="caution">
    <text evidence="2">The sequence shown here is derived from an EMBL/GenBank/DDBJ whole genome shotgun (WGS) entry which is preliminary data.</text>
</comment>
<reference evidence="2 3" key="1">
    <citation type="submission" date="2019-06" db="EMBL/GenBank/DDBJ databases">
        <title>Draft genome sequence of the filamentous fungus Phialemoniopsis curvata isolated from diesel fuel.</title>
        <authorList>
            <person name="Varaljay V.A."/>
            <person name="Lyon W.J."/>
            <person name="Crouch A.L."/>
            <person name="Drake C.E."/>
            <person name="Hollomon J.M."/>
            <person name="Nadeau L.J."/>
            <person name="Nunn H.S."/>
            <person name="Stevenson B.S."/>
            <person name="Bojanowski C.L."/>
            <person name="Crookes-Goodson W.J."/>
        </authorList>
    </citation>
    <scope>NUCLEOTIDE SEQUENCE [LARGE SCALE GENOMIC DNA]</scope>
    <source>
        <strain evidence="2 3">D216</strain>
    </source>
</reference>
<dbReference type="STRING" id="1093900.A0A507AT29"/>